<keyword evidence="1" id="KW-0812">Transmembrane</keyword>
<name>A0A7W7ZH65_9BACT</name>
<feature type="transmembrane region" description="Helical" evidence="1">
    <location>
        <begin position="6"/>
        <end position="26"/>
    </location>
</feature>
<dbReference type="Proteomes" id="UP000540989">
    <property type="component" value="Unassembled WGS sequence"/>
</dbReference>
<evidence type="ECO:0000256" key="1">
    <source>
        <dbReference type="SAM" id="Phobius"/>
    </source>
</evidence>
<sequence>MIPRYQRALFYGLLASIVMMALFLFYERERVRKRWLATVDATPLVAPPHAHEISATLDLASDRDGTITAVQRQLALPDETSGGRRRFWGD</sequence>
<dbReference type="EMBL" id="JACHIP010000007">
    <property type="protein sequence ID" value="MBB5059757.1"/>
    <property type="molecule type" value="Genomic_DNA"/>
</dbReference>
<keyword evidence="1" id="KW-0472">Membrane</keyword>
<keyword evidence="1" id="KW-1133">Transmembrane helix</keyword>
<organism evidence="2 3">
    <name type="scientific">Granulicella aggregans</name>
    <dbReference type="NCBI Taxonomy" id="474949"/>
    <lineage>
        <taxon>Bacteria</taxon>
        <taxon>Pseudomonadati</taxon>
        <taxon>Acidobacteriota</taxon>
        <taxon>Terriglobia</taxon>
        <taxon>Terriglobales</taxon>
        <taxon>Acidobacteriaceae</taxon>
        <taxon>Granulicella</taxon>
    </lineage>
</organism>
<gene>
    <name evidence="2" type="ORF">HDF16_004486</name>
</gene>
<evidence type="ECO:0000313" key="2">
    <source>
        <dbReference type="EMBL" id="MBB5059757.1"/>
    </source>
</evidence>
<dbReference type="AlphaFoldDB" id="A0A7W7ZH65"/>
<keyword evidence="3" id="KW-1185">Reference proteome</keyword>
<reference evidence="2 3" key="1">
    <citation type="submission" date="2020-08" db="EMBL/GenBank/DDBJ databases">
        <title>Genomic Encyclopedia of Type Strains, Phase IV (KMG-V): Genome sequencing to study the core and pangenomes of soil and plant-associated prokaryotes.</title>
        <authorList>
            <person name="Whitman W."/>
        </authorList>
    </citation>
    <scope>NUCLEOTIDE SEQUENCE [LARGE SCALE GENOMIC DNA]</scope>
    <source>
        <strain evidence="2 3">M8UP14</strain>
    </source>
</reference>
<evidence type="ECO:0000313" key="3">
    <source>
        <dbReference type="Proteomes" id="UP000540989"/>
    </source>
</evidence>
<accession>A0A7W7ZH65</accession>
<comment type="caution">
    <text evidence="2">The sequence shown here is derived from an EMBL/GenBank/DDBJ whole genome shotgun (WGS) entry which is preliminary data.</text>
</comment>
<protein>
    <submittedName>
        <fullName evidence="2">Uncharacterized protein</fullName>
    </submittedName>
</protein>
<proteinExistence type="predicted"/>